<evidence type="ECO:0000259" key="3">
    <source>
        <dbReference type="Pfam" id="PF13240"/>
    </source>
</evidence>
<evidence type="ECO:0000313" key="4">
    <source>
        <dbReference type="EMBL" id="NIR74716.1"/>
    </source>
</evidence>
<keyword evidence="2" id="KW-0472">Membrane</keyword>
<organism evidence="4 5">
    <name type="scientific">Candidatus Kutchimonas denitrificans</name>
    <dbReference type="NCBI Taxonomy" id="3056748"/>
    <lineage>
        <taxon>Bacteria</taxon>
        <taxon>Pseudomonadati</taxon>
        <taxon>Gemmatimonadota</taxon>
        <taxon>Gemmatimonadia</taxon>
        <taxon>Candidatus Palauibacterales</taxon>
        <taxon>Candidatus Palauibacteraceae</taxon>
        <taxon>Candidatus Kutchimonas</taxon>
    </lineage>
</organism>
<dbReference type="Pfam" id="PF13240">
    <property type="entry name" value="Zn_Ribbon_1"/>
    <property type="match status" value="1"/>
</dbReference>
<gene>
    <name evidence="4" type="ORF">GWO12_06340</name>
</gene>
<evidence type="ECO:0000256" key="1">
    <source>
        <dbReference type="SAM" id="MobiDB-lite"/>
    </source>
</evidence>
<name>A0AAE5C8R3_9BACT</name>
<feature type="transmembrane region" description="Helical" evidence="2">
    <location>
        <begin position="52"/>
        <end position="72"/>
    </location>
</feature>
<dbReference type="InterPro" id="IPR026870">
    <property type="entry name" value="Zinc_ribbon_dom"/>
</dbReference>
<proteinExistence type="predicted"/>
<reference evidence="4 5" key="1">
    <citation type="submission" date="2020-01" db="EMBL/GenBank/DDBJ databases">
        <title>Genomes assembled from Gulf of Kutch pelagic sediment metagenomes.</title>
        <authorList>
            <person name="Chandrashekar M."/>
            <person name="Mahajan M.S."/>
            <person name="Dave K.J."/>
            <person name="Vatsa P."/>
            <person name="Nathani N.M."/>
        </authorList>
    </citation>
    <scope>NUCLEOTIDE SEQUENCE [LARGE SCALE GENOMIC DNA]</scope>
    <source>
        <strain evidence="4">KS3-K002</strain>
    </source>
</reference>
<dbReference type="InterPro" id="IPR011990">
    <property type="entry name" value="TPR-like_helical_dom_sf"/>
</dbReference>
<dbReference type="Proteomes" id="UP000702544">
    <property type="component" value="Unassembled WGS sequence"/>
</dbReference>
<protein>
    <submittedName>
        <fullName evidence="4">Zinc-ribbon domain-containing protein</fullName>
    </submittedName>
</protein>
<feature type="region of interest" description="Disordered" evidence="1">
    <location>
        <begin position="80"/>
        <end position="105"/>
    </location>
</feature>
<evidence type="ECO:0000313" key="5">
    <source>
        <dbReference type="Proteomes" id="UP000702544"/>
    </source>
</evidence>
<feature type="domain" description="Zinc-ribbon" evidence="3">
    <location>
        <begin position="15"/>
        <end position="37"/>
    </location>
</feature>
<comment type="caution">
    <text evidence="4">The sequence shown here is derived from an EMBL/GenBank/DDBJ whole genome shotgun (WGS) entry which is preliminary data.</text>
</comment>
<evidence type="ECO:0000256" key="2">
    <source>
        <dbReference type="SAM" id="Phobius"/>
    </source>
</evidence>
<keyword evidence="2" id="KW-0812">Transmembrane</keyword>
<dbReference type="EMBL" id="JAACAK010000047">
    <property type="protein sequence ID" value="NIR74716.1"/>
    <property type="molecule type" value="Genomic_DNA"/>
</dbReference>
<accession>A0AAE5C8R3</accession>
<dbReference type="AlphaFoldDB" id="A0AAE5C8R3"/>
<sequence>MSERRQRQPAAGQHFCPSCGARCETGDRFCRRCGAPLHGTAKPNGRTAGLTGLRAFGLAIVALAVVFAFLYYGDSERDRPPAEPIDITDVGSGTEATAESPPPLTGRMAADQLFNQAMSAYETGDSSAARQFIPMAISAYRSLDELDLDARYHIALLSLAAGQPQNALAQADTMLEQVPEHLLGLSVSARAYAVQGREEVAAERYRRFLSAYTPEVAASRTEYMDHARALPARRDEAESYLRERGQSPEGS</sequence>
<keyword evidence="2" id="KW-1133">Transmembrane helix</keyword>
<dbReference type="Gene3D" id="1.25.40.10">
    <property type="entry name" value="Tetratricopeptide repeat domain"/>
    <property type="match status" value="1"/>
</dbReference>
<dbReference type="SUPFAM" id="SSF48452">
    <property type="entry name" value="TPR-like"/>
    <property type="match status" value="1"/>
</dbReference>